<sequence length="87" mass="10050">MFEIDGETLNISLGMDAEDVEQLRQFLLSRIEYIEHIGIQDPRESLGSSSLLQLLGAIRRSHRDIVIDLFDMPLEHPELGRQYWSVP</sequence>
<dbReference type="KEGG" id="din:Selin_1599"/>
<keyword evidence="3" id="KW-1185">Reference proteome</keyword>
<name>E6W0B1_DESIS</name>
<dbReference type="RefSeq" id="WP_013505860.1">
    <property type="nucleotide sequence ID" value="NC_014836.1"/>
</dbReference>
<gene>
    <name evidence="1" type="ordered locus">Selin_1244</name>
    <name evidence="2" type="ordered locus">Selin_1599</name>
</gene>
<dbReference type="HOGENOM" id="CLU_189261_0_0_0"/>
<evidence type="ECO:0008006" key="4">
    <source>
        <dbReference type="Google" id="ProtNLM"/>
    </source>
</evidence>
<evidence type="ECO:0000313" key="3">
    <source>
        <dbReference type="Proteomes" id="UP000002572"/>
    </source>
</evidence>
<dbReference type="InParanoid" id="E6W0B1"/>
<dbReference type="Proteomes" id="UP000002572">
    <property type="component" value="Chromosome"/>
</dbReference>
<dbReference type="STRING" id="653733.Selin_1244"/>
<dbReference type="EMBL" id="CP002432">
    <property type="protein sequence ID" value="ADU65979.1"/>
    <property type="molecule type" value="Genomic_DNA"/>
</dbReference>
<protein>
    <recommendedName>
        <fullName evidence="4">STAS domain-containing protein</fullName>
    </recommendedName>
</protein>
<accession>E6W0B1</accession>
<evidence type="ECO:0000313" key="2">
    <source>
        <dbReference type="EMBL" id="ADU66329.1"/>
    </source>
</evidence>
<proteinExistence type="predicted"/>
<reference evidence="2 3" key="1">
    <citation type="submission" date="2010-12" db="EMBL/GenBank/DDBJ databases">
        <title>Complete sequence of Desulfurispirillum indicum S5.</title>
        <authorList>
            <consortium name="US DOE Joint Genome Institute"/>
            <person name="Lucas S."/>
            <person name="Copeland A."/>
            <person name="Lapidus A."/>
            <person name="Cheng J.-F."/>
            <person name="Goodwin L."/>
            <person name="Pitluck S."/>
            <person name="Chertkov O."/>
            <person name="Held B."/>
            <person name="Detter J.C."/>
            <person name="Han C."/>
            <person name="Tapia R."/>
            <person name="Land M."/>
            <person name="Hauser L."/>
            <person name="Kyrpides N."/>
            <person name="Ivanova N."/>
            <person name="Mikhailova N."/>
            <person name="Haggblom M."/>
            <person name="Rauschenbach I."/>
            <person name="Bini E."/>
            <person name="Woyke T."/>
        </authorList>
    </citation>
    <scope>NUCLEOTIDE SEQUENCE [LARGE SCALE GENOMIC DNA]</scope>
    <source>
        <strain evidence="3">ATCC BAA-1389 / DSM 22839 / S5</strain>
        <strain evidence="2">S5</strain>
    </source>
</reference>
<dbReference type="EMBL" id="CP002432">
    <property type="protein sequence ID" value="ADU66329.1"/>
    <property type="molecule type" value="Genomic_DNA"/>
</dbReference>
<dbReference type="AlphaFoldDB" id="E6W0B1"/>
<evidence type="ECO:0000313" key="1">
    <source>
        <dbReference type="EMBL" id="ADU65979.1"/>
    </source>
</evidence>
<organism evidence="2 3">
    <name type="scientific">Desulfurispirillum indicum (strain ATCC BAA-1389 / DSM 22839 / S5)</name>
    <dbReference type="NCBI Taxonomy" id="653733"/>
    <lineage>
        <taxon>Bacteria</taxon>
        <taxon>Pseudomonadati</taxon>
        <taxon>Chrysiogenota</taxon>
        <taxon>Chrysiogenia</taxon>
        <taxon>Chrysiogenales</taxon>
        <taxon>Chrysiogenaceae</taxon>
        <taxon>Desulfurispirillum</taxon>
    </lineage>
</organism>
<dbReference type="KEGG" id="din:Selin_1244"/>